<evidence type="ECO:0000256" key="1">
    <source>
        <dbReference type="SAM" id="MobiDB-lite"/>
    </source>
</evidence>
<dbReference type="AlphaFoldDB" id="A0AAN9QPT7"/>
<sequence length="70" mass="7873">MNILNRRKRIPKRSSKKKRTLKKIGEAVLDVSKLAPPRKLCGYASEVKKAALQKLEDRLLELSRAASGKS</sequence>
<keyword evidence="3" id="KW-1185">Reference proteome</keyword>
<proteinExistence type="predicted"/>
<reference evidence="2 3" key="1">
    <citation type="submission" date="2024-01" db="EMBL/GenBank/DDBJ databases">
        <title>The genomes of 5 underutilized Papilionoideae crops provide insights into root nodulation and disease resistanc.</title>
        <authorList>
            <person name="Jiang F."/>
        </authorList>
    </citation>
    <scope>NUCLEOTIDE SEQUENCE [LARGE SCALE GENOMIC DNA]</scope>
    <source>
        <strain evidence="2">LVBAO_FW01</strain>
        <tissue evidence="2">Leaves</tissue>
    </source>
</reference>
<gene>
    <name evidence="2" type="ORF">VNO77_19639</name>
</gene>
<name>A0AAN9QPT7_CANGL</name>
<comment type="caution">
    <text evidence="2">The sequence shown here is derived from an EMBL/GenBank/DDBJ whole genome shotgun (WGS) entry which is preliminary data.</text>
</comment>
<feature type="region of interest" description="Disordered" evidence="1">
    <location>
        <begin position="1"/>
        <end position="21"/>
    </location>
</feature>
<dbReference type="EMBL" id="JAYMYQ010000004">
    <property type="protein sequence ID" value="KAK7339003.1"/>
    <property type="molecule type" value="Genomic_DNA"/>
</dbReference>
<protein>
    <submittedName>
        <fullName evidence="2">Uncharacterized protein</fullName>
    </submittedName>
</protein>
<evidence type="ECO:0000313" key="2">
    <source>
        <dbReference type="EMBL" id="KAK7339003.1"/>
    </source>
</evidence>
<dbReference type="Proteomes" id="UP001367508">
    <property type="component" value="Unassembled WGS sequence"/>
</dbReference>
<organism evidence="2 3">
    <name type="scientific">Canavalia gladiata</name>
    <name type="common">Sword bean</name>
    <name type="synonym">Dolichos gladiatus</name>
    <dbReference type="NCBI Taxonomy" id="3824"/>
    <lineage>
        <taxon>Eukaryota</taxon>
        <taxon>Viridiplantae</taxon>
        <taxon>Streptophyta</taxon>
        <taxon>Embryophyta</taxon>
        <taxon>Tracheophyta</taxon>
        <taxon>Spermatophyta</taxon>
        <taxon>Magnoliopsida</taxon>
        <taxon>eudicotyledons</taxon>
        <taxon>Gunneridae</taxon>
        <taxon>Pentapetalae</taxon>
        <taxon>rosids</taxon>
        <taxon>fabids</taxon>
        <taxon>Fabales</taxon>
        <taxon>Fabaceae</taxon>
        <taxon>Papilionoideae</taxon>
        <taxon>50 kb inversion clade</taxon>
        <taxon>NPAAA clade</taxon>
        <taxon>indigoferoid/millettioid clade</taxon>
        <taxon>Phaseoleae</taxon>
        <taxon>Canavalia</taxon>
    </lineage>
</organism>
<accession>A0AAN9QPT7</accession>
<evidence type="ECO:0000313" key="3">
    <source>
        <dbReference type="Proteomes" id="UP001367508"/>
    </source>
</evidence>